<protein>
    <submittedName>
        <fullName evidence="1">Uncharacterized protein</fullName>
    </submittedName>
</protein>
<accession>A0A1I7DEV6</accession>
<evidence type="ECO:0000313" key="2">
    <source>
        <dbReference type="Proteomes" id="UP000199546"/>
    </source>
</evidence>
<reference evidence="2" key="1">
    <citation type="submission" date="2016-10" db="EMBL/GenBank/DDBJ databases">
        <authorList>
            <person name="Varghese N."/>
            <person name="Submissions S."/>
        </authorList>
    </citation>
    <scope>NUCLEOTIDE SEQUENCE [LARGE SCALE GENOMIC DNA]</scope>
    <source>
        <strain evidence="2">DSM 46136</strain>
    </source>
</reference>
<sequence length="76" mass="8812">MNDVYSPLNFMYDSDKPLFSSELSAAENADRLLDLDELTLVMCTNLINEEAAERIDRAQNLYWQSQNHVDRTDPPF</sequence>
<name>A0A1I7DEV6_9ACTN</name>
<gene>
    <name evidence="1" type="ORF">SAMN05660657_05690</name>
</gene>
<dbReference type="RefSeq" id="WP_093585265.1">
    <property type="nucleotide sequence ID" value="NZ_FPBA01000052.1"/>
</dbReference>
<evidence type="ECO:0000313" key="1">
    <source>
        <dbReference type="EMBL" id="SFU10137.1"/>
    </source>
</evidence>
<keyword evidence="2" id="KW-1185">Reference proteome</keyword>
<dbReference type="Proteomes" id="UP000199546">
    <property type="component" value="Unassembled WGS sequence"/>
</dbReference>
<dbReference type="EMBL" id="FPBA01000052">
    <property type="protein sequence ID" value="SFU10137.1"/>
    <property type="molecule type" value="Genomic_DNA"/>
</dbReference>
<organism evidence="1 2">
    <name type="scientific">Geodermatophilus amargosae</name>
    <dbReference type="NCBI Taxonomy" id="1296565"/>
    <lineage>
        <taxon>Bacteria</taxon>
        <taxon>Bacillati</taxon>
        <taxon>Actinomycetota</taxon>
        <taxon>Actinomycetes</taxon>
        <taxon>Geodermatophilales</taxon>
        <taxon>Geodermatophilaceae</taxon>
        <taxon>Geodermatophilus</taxon>
    </lineage>
</organism>
<proteinExistence type="predicted"/>
<dbReference type="AlphaFoldDB" id="A0A1I7DEV6"/>